<organism evidence="1 2">
    <name type="scientific">Geodia barretti</name>
    <name type="common">Barrett's horny sponge</name>
    <dbReference type="NCBI Taxonomy" id="519541"/>
    <lineage>
        <taxon>Eukaryota</taxon>
        <taxon>Metazoa</taxon>
        <taxon>Porifera</taxon>
        <taxon>Demospongiae</taxon>
        <taxon>Heteroscleromorpha</taxon>
        <taxon>Tetractinellida</taxon>
        <taxon>Astrophorina</taxon>
        <taxon>Geodiidae</taxon>
        <taxon>Geodia</taxon>
    </lineage>
</organism>
<comment type="caution">
    <text evidence="1">The sequence shown here is derived from an EMBL/GenBank/DDBJ whole genome shotgun (WGS) entry which is preliminary data.</text>
</comment>
<evidence type="ECO:0000313" key="2">
    <source>
        <dbReference type="Proteomes" id="UP001174909"/>
    </source>
</evidence>
<evidence type="ECO:0000313" key="1">
    <source>
        <dbReference type="EMBL" id="CAI8033069.1"/>
    </source>
</evidence>
<dbReference type="Proteomes" id="UP001174909">
    <property type="component" value="Unassembled WGS sequence"/>
</dbReference>
<name>A0AA35WUB1_GEOBA</name>
<reference evidence="1" key="1">
    <citation type="submission" date="2023-03" db="EMBL/GenBank/DDBJ databases">
        <authorList>
            <person name="Steffen K."/>
            <person name="Cardenas P."/>
        </authorList>
    </citation>
    <scope>NUCLEOTIDE SEQUENCE</scope>
</reference>
<keyword evidence="2" id="KW-1185">Reference proteome</keyword>
<gene>
    <name evidence="1" type="ORF">GBAR_LOCUS18654</name>
</gene>
<dbReference type="EMBL" id="CASHTH010002642">
    <property type="protein sequence ID" value="CAI8033069.1"/>
    <property type="molecule type" value="Genomic_DNA"/>
</dbReference>
<protein>
    <submittedName>
        <fullName evidence="1">Uncharacterized protein</fullName>
    </submittedName>
</protein>
<sequence length="48" mass="5673">MSSIRRDYEARDVMQRVLFRPLNLISSRQRISRFVGVSVYIVKDFLPG</sequence>
<accession>A0AA35WUB1</accession>
<proteinExistence type="predicted"/>
<dbReference type="AlphaFoldDB" id="A0AA35WUB1"/>
<feature type="non-terminal residue" evidence="1">
    <location>
        <position position="48"/>
    </location>
</feature>